<name>A0A7X9X893_9BURK</name>
<evidence type="ECO:0000259" key="2">
    <source>
        <dbReference type="Pfam" id="PF21068"/>
    </source>
</evidence>
<evidence type="ECO:0000313" key="4">
    <source>
        <dbReference type="Proteomes" id="UP000583127"/>
    </source>
</evidence>
<gene>
    <name evidence="3" type="ORF">HHL14_18175</name>
</gene>
<reference evidence="3 4" key="1">
    <citation type="submission" date="2020-04" db="EMBL/GenBank/DDBJ databases">
        <title>Paraburkholderia sp. G-4-1-8 isolated from soil.</title>
        <authorList>
            <person name="Dahal R.H."/>
        </authorList>
    </citation>
    <scope>NUCLEOTIDE SEQUENCE [LARGE SCALE GENOMIC DNA]</scope>
    <source>
        <strain evidence="3 4">G-4-1-8</strain>
    </source>
</reference>
<keyword evidence="4" id="KW-1185">Reference proteome</keyword>
<dbReference type="PANTHER" id="PTHR21621:SF0">
    <property type="entry name" value="BETA-CITRYLGLUTAMATE SYNTHASE B-RELATED"/>
    <property type="match status" value="1"/>
</dbReference>
<evidence type="ECO:0000313" key="3">
    <source>
        <dbReference type="EMBL" id="NML32757.1"/>
    </source>
</evidence>
<dbReference type="PANTHER" id="PTHR21621">
    <property type="entry name" value="RIBOSOMAL PROTEIN S6 MODIFICATION PROTEIN"/>
    <property type="match status" value="1"/>
</dbReference>
<dbReference type="AlphaFoldDB" id="A0A7X9X893"/>
<dbReference type="GO" id="GO:0005737">
    <property type="term" value="C:cytoplasm"/>
    <property type="evidence" value="ECO:0007669"/>
    <property type="project" value="TreeGrafter"/>
</dbReference>
<dbReference type="Pfam" id="PF21068">
    <property type="entry name" value="ATPgraspMvdD"/>
    <property type="match status" value="1"/>
</dbReference>
<dbReference type="InterPro" id="IPR013651">
    <property type="entry name" value="ATP-grasp_RimK-type"/>
</dbReference>
<proteinExistence type="predicted"/>
<dbReference type="Proteomes" id="UP000583127">
    <property type="component" value="Unassembled WGS sequence"/>
</dbReference>
<organism evidence="3 4">
    <name type="scientific">Paraburkholderia antibiotica</name>
    <dbReference type="NCBI Taxonomy" id="2728839"/>
    <lineage>
        <taxon>Bacteria</taxon>
        <taxon>Pseudomonadati</taxon>
        <taxon>Pseudomonadota</taxon>
        <taxon>Betaproteobacteria</taxon>
        <taxon>Burkholderiales</taxon>
        <taxon>Burkholderiaceae</taxon>
        <taxon>Paraburkholderia</taxon>
    </lineage>
</organism>
<dbReference type="GO" id="GO:0018169">
    <property type="term" value="F:ribosomal S6-glutamic acid ligase activity"/>
    <property type="evidence" value="ECO:0007669"/>
    <property type="project" value="TreeGrafter"/>
</dbReference>
<dbReference type="EMBL" id="JABBFZ010000010">
    <property type="protein sequence ID" value="NML32757.1"/>
    <property type="molecule type" value="Genomic_DNA"/>
</dbReference>
<feature type="domain" description="MvdD-like pre-ATP grasp" evidence="2">
    <location>
        <begin position="12"/>
        <end position="126"/>
    </location>
</feature>
<keyword evidence="3" id="KW-0436">Ligase</keyword>
<dbReference type="GO" id="GO:0009432">
    <property type="term" value="P:SOS response"/>
    <property type="evidence" value="ECO:0007669"/>
    <property type="project" value="TreeGrafter"/>
</dbReference>
<dbReference type="Gene3D" id="3.30.470.20">
    <property type="entry name" value="ATP-grasp fold, B domain"/>
    <property type="match status" value="1"/>
</dbReference>
<dbReference type="RefSeq" id="WP_169499003.1">
    <property type="nucleotide sequence ID" value="NZ_JABBFZ010000010.1"/>
</dbReference>
<protein>
    <submittedName>
        <fullName evidence="3">Alpha-L-glutamate ligase</fullName>
    </submittedName>
</protein>
<comment type="caution">
    <text evidence="3">The sequence shown here is derived from an EMBL/GenBank/DDBJ whole genome shotgun (WGS) entry which is preliminary data.</text>
</comment>
<evidence type="ECO:0000259" key="1">
    <source>
        <dbReference type="Pfam" id="PF08443"/>
    </source>
</evidence>
<dbReference type="InterPro" id="IPR048936">
    <property type="entry name" value="MvdD-like_ATPgrasp"/>
</dbReference>
<feature type="domain" description="ATP-grasp fold RimK-type" evidence="1">
    <location>
        <begin position="139"/>
        <end position="304"/>
    </location>
</feature>
<dbReference type="SUPFAM" id="SSF56059">
    <property type="entry name" value="Glutathione synthetase ATP-binding domain-like"/>
    <property type="match status" value="1"/>
</dbReference>
<accession>A0A7X9X893</accession>
<sequence>MARQASRDRTPMILILSTPRDEHAQVVMAELMKLDAPAMLLDLSDYPQRSSFSMKYERHGLALELGCSEGGLDLDDCGAVWWRRPQWPEISTAIVRDTHRNFAVNECTEALHGLWQSLDARWINEPARDLFAQRKSYQLKVAQTVGLEVPDTLITNCPDAVREFVMRQGMGNVIFKSFSATEAEWRETRLLREEEMGVIDNVRYTPVIFQRYIEADVDLRITVVGDEIFAAAIHSQQTSYKVDFRMDIAHARIEAVSLPPDVARRLLDLMRYLGLVYGAIDMRRTPDGRYVFLEVNPAGQWLFTELPAGLPISCAIARKLREFDA</sequence>
<dbReference type="Pfam" id="PF08443">
    <property type="entry name" value="RimK"/>
    <property type="match status" value="1"/>
</dbReference>